<dbReference type="Proteomes" id="UP000469385">
    <property type="component" value="Unassembled WGS sequence"/>
</dbReference>
<dbReference type="GO" id="GO:0016740">
    <property type="term" value="F:transferase activity"/>
    <property type="evidence" value="ECO:0007669"/>
    <property type="project" value="UniProtKB-KW"/>
</dbReference>
<dbReference type="PANTHER" id="PTHR11012">
    <property type="entry name" value="PROTEIN KINASE-LIKE DOMAIN-CONTAINING"/>
    <property type="match status" value="1"/>
</dbReference>
<gene>
    <name evidence="1" type="ORF">GON04_07105</name>
</gene>
<dbReference type="EMBL" id="WSEL01000003">
    <property type="protein sequence ID" value="MVQ29207.1"/>
    <property type="molecule type" value="Genomic_DNA"/>
</dbReference>
<dbReference type="InterPro" id="IPR011009">
    <property type="entry name" value="Kinase-like_dom_sf"/>
</dbReference>
<dbReference type="SUPFAM" id="SSF56112">
    <property type="entry name" value="Protein kinase-like (PK-like)"/>
    <property type="match status" value="1"/>
</dbReference>
<dbReference type="RefSeq" id="WP_157397234.1">
    <property type="nucleotide sequence ID" value="NZ_WSEL01000003.1"/>
</dbReference>
<dbReference type="PANTHER" id="PTHR11012:SF30">
    <property type="entry name" value="PROTEIN KINASE-LIKE DOMAIN-CONTAINING"/>
    <property type="match status" value="1"/>
</dbReference>
<accession>A0A6N8IQT1</accession>
<keyword evidence="1" id="KW-0808">Transferase</keyword>
<dbReference type="Pfam" id="PF02958">
    <property type="entry name" value="EcKL"/>
    <property type="match status" value="1"/>
</dbReference>
<organism evidence="1 2">
    <name type="scientific">Ramlibacter pinisoli</name>
    <dbReference type="NCBI Taxonomy" id="2682844"/>
    <lineage>
        <taxon>Bacteria</taxon>
        <taxon>Pseudomonadati</taxon>
        <taxon>Pseudomonadota</taxon>
        <taxon>Betaproteobacteria</taxon>
        <taxon>Burkholderiales</taxon>
        <taxon>Comamonadaceae</taxon>
        <taxon>Ramlibacter</taxon>
    </lineage>
</organism>
<dbReference type="AlphaFoldDB" id="A0A6N8IQT1"/>
<sequence length="350" mass="39414">MDPVATRIDADALTGILQRAGILHAGRVREVGVLEARDTVLSSIVRLRVGYDGEADGAPASLVLKTQLPERLQAGWDGGRQEVAFYREVAPATPPGLLPRCFDAAGEGDGQPWHLLLEDLTDTHAIATTWPLPPTEGQCQRIVRTLARFHAAWWDHARLGVSAGRWATPADLEGMLSSFEERFASFLERTGDLVTPERRRLYERLIDAGPRLHARYATHRHMTIVHGDAHVWNCFLPAGEGGGRLFDWDAWRVDTGADDLAYMIAMHWYPERRRLLEHRLLDAYHDTLLAHGVAGYGRSALDDDYRLSVLWLILRPVWQAGFDVPPRIWWNNYERILLAVDDLGCRELLG</sequence>
<dbReference type="Gene3D" id="3.90.1200.10">
    <property type="match status" value="1"/>
</dbReference>
<protein>
    <submittedName>
        <fullName evidence="1">Phosphotransferase</fullName>
    </submittedName>
</protein>
<keyword evidence="2" id="KW-1185">Reference proteome</keyword>
<evidence type="ECO:0000313" key="2">
    <source>
        <dbReference type="Proteomes" id="UP000469385"/>
    </source>
</evidence>
<proteinExistence type="predicted"/>
<reference evidence="1 2" key="1">
    <citation type="submission" date="2019-12" db="EMBL/GenBank/DDBJ databases">
        <authorList>
            <person name="Huq M.A."/>
        </authorList>
    </citation>
    <scope>NUCLEOTIDE SEQUENCE [LARGE SCALE GENOMIC DNA]</scope>
    <source>
        <strain evidence="1 2">MAH-25</strain>
    </source>
</reference>
<name>A0A6N8IQT1_9BURK</name>
<evidence type="ECO:0000313" key="1">
    <source>
        <dbReference type="EMBL" id="MVQ29207.1"/>
    </source>
</evidence>
<dbReference type="InterPro" id="IPR004119">
    <property type="entry name" value="EcKL"/>
</dbReference>
<comment type="caution">
    <text evidence="1">The sequence shown here is derived from an EMBL/GenBank/DDBJ whole genome shotgun (WGS) entry which is preliminary data.</text>
</comment>